<protein>
    <submittedName>
        <fullName evidence="1">Uncharacterized protein</fullName>
    </submittedName>
</protein>
<reference evidence="1 2" key="1">
    <citation type="submission" date="2022-02" db="EMBL/GenBank/DDBJ databases">
        <title>Paenibacillus sp. MBLB1776 Whole Genome Shotgun Sequencing.</title>
        <authorList>
            <person name="Hwang C.Y."/>
            <person name="Cho E.-S."/>
            <person name="Seo M.-J."/>
        </authorList>
    </citation>
    <scope>NUCLEOTIDE SEQUENCE [LARGE SCALE GENOMIC DNA]</scope>
    <source>
        <strain evidence="1 2">MBLB1776</strain>
    </source>
</reference>
<evidence type="ECO:0000313" key="1">
    <source>
        <dbReference type="EMBL" id="WNQ12586.1"/>
    </source>
</evidence>
<dbReference type="Proteomes" id="UP001305702">
    <property type="component" value="Chromosome"/>
</dbReference>
<dbReference type="EMBL" id="CP130318">
    <property type="protein sequence ID" value="WNQ12586.1"/>
    <property type="molecule type" value="Genomic_DNA"/>
</dbReference>
<evidence type="ECO:0000313" key="2">
    <source>
        <dbReference type="Proteomes" id="UP001305702"/>
    </source>
</evidence>
<sequence>MIPFDRTWPYETVQKDVYVRECPFCGSENVLLPLRTKDLQPIREGAKKLLVFPCCYSRVTIVDNDPDYLLADQPLRGRRTDRT</sequence>
<gene>
    <name evidence="1" type="ORF">MJA45_06030</name>
</gene>
<name>A0AA96LIH9_9BACL</name>
<dbReference type="AlphaFoldDB" id="A0AA96LIH9"/>
<dbReference type="KEGG" id="paun:MJA45_06030"/>
<organism evidence="1 2">
    <name type="scientific">Paenibacillus aurantius</name>
    <dbReference type="NCBI Taxonomy" id="2918900"/>
    <lineage>
        <taxon>Bacteria</taxon>
        <taxon>Bacillati</taxon>
        <taxon>Bacillota</taxon>
        <taxon>Bacilli</taxon>
        <taxon>Bacillales</taxon>
        <taxon>Paenibacillaceae</taxon>
        <taxon>Paenibacillus</taxon>
    </lineage>
</organism>
<proteinExistence type="predicted"/>
<keyword evidence="2" id="KW-1185">Reference proteome</keyword>
<accession>A0AA96LIH9</accession>
<dbReference type="RefSeq" id="WP_315606364.1">
    <property type="nucleotide sequence ID" value="NZ_CP130318.1"/>
</dbReference>